<keyword evidence="2 6" id="KW-0805">Transcription regulation</keyword>
<dbReference type="EMBL" id="CP104068">
    <property type="protein sequence ID" value="WAH44774.1"/>
    <property type="molecule type" value="Genomic_DNA"/>
</dbReference>
<dbReference type="InterPro" id="IPR036388">
    <property type="entry name" value="WH-like_DNA-bd_sf"/>
</dbReference>
<comment type="similarity">
    <text evidence="1 6">Belongs to the sigma-70 factor family. ECF subfamily.</text>
</comment>
<dbReference type="PANTHER" id="PTHR43133">
    <property type="entry name" value="RNA POLYMERASE ECF-TYPE SIGMA FACTO"/>
    <property type="match status" value="1"/>
</dbReference>
<evidence type="ECO:0000259" key="7">
    <source>
        <dbReference type="Pfam" id="PF04542"/>
    </source>
</evidence>
<dbReference type="PANTHER" id="PTHR43133:SF8">
    <property type="entry name" value="RNA POLYMERASE SIGMA FACTOR HI_1459-RELATED"/>
    <property type="match status" value="1"/>
</dbReference>
<dbReference type="InterPro" id="IPR000838">
    <property type="entry name" value="RNA_pol_sigma70_ECF_CS"/>
</dbReference>
<dbReference type="InterPro" id="IPR013324">
    <property type="entry name" value="RNA_pol_sigma_r3/r4-like"/>
</dbReference>
<dbReference type="InterPro" id="IPR014284">
    <property type="entry name" value="RNA_pol_sigma-70_dom"/>
</dbReference>
<sequence length="170" mass="20010">MSSELDRDADLRDLYELYRHDIYRFARYTLGDSSVALDVVQEVFVRAIRAWGNFRHDANTKTWLLSIARNYMYDYVRKQKKWNQFISEYDPPFIADRELPIETTLVLEQTLMALKESYRQVFILRHIEELSVEETAQVLGWSPGKVRTTDYRAVARIRNMLGTGFEGGNS</sequence>
<evidence type="ECO:0000259" key="8">
    <source>
        <dbReference type="Pfam" id="PF08281"/>
    </source>
</evidence>
<organism evidence="9 10">
    <name type="scientific">Alicyclobacillus fastidiosus</name>
    <dbReference type="NCBI Taxonomy" id="392011"/>
    <lineage>
        <taxon>Bacteria</taxon>
        <taxon>Bacillati</taxon>
        <taxon>Bacillota</taxon>
        <taxon>Bacilli</taxon>
        <taxon>Bacillales</taxon>
        <taxon>Alicyclobacillaceae</taxon>
        <taxon>Alicyclobacillus</taxon>
    </lineage>
</organism>
<feature type="domain" description="RNA polymerase sigma-70 region 2" evidence="7">
    <location>
        <begin position="14"/>
        <end position="80"/>
    </location>
</feature>
<proteinExistence type="inferred from homology"/>
<dbReference type="PROSITE" id="PS01063">
    <property type="entry name" value="SIGMA70_ECF"/>
    <property type="match status" value="1"/>
</dbReference>
<evidence type="ECO:0000256" key="1">
    <source>
        <dbReference type="ARBA" id="ARBA00010641"/>
    </source>
</evidence>
<accession>A0ABY6ZRP7</accession>
<evidence type="ECO:0000313" key="9">
    <source>
        <dbReference type="EMBL" id="WAH44774.1"/>
    </source>
</evidence>
<evidence type="ECO:0000256" key="2">
    <source>
        <dbReference type="ARBA" id="ARBA00023015"/>
    </source>
</evidence>
<keyword evidence="3 6" id="KW-0731">Sigma factor</keyword>
<keyword evidence="10" id="KW-1185">Reference proteome</keyword>
<dbReference type="InterPro" id="IPR013325">
    <property type="entry name" value="RNA_pol_sigma_r2"/>
</dbReference>
<evidence type="ECO:0000313" key="10">
    <source>
        <dbReference type="Proteomes" id="UP001164761"/>
    </source>
</evidence>
<evidence type="ECO:0000256" key="4">
    <source>
        <dbReference type="ARBA" id="ARBA00023125"/>
    </source>
</evidence>
<dbReference type="Gene3D" id="1.10.10.10">
    <property type="entry name" value="Winged helix-like DNA-binding domain superfamily/Winged helix DNA-binding domain"/>
    <property type="match status" value="1"/>
</dbReference>
<dbReference type="Proteomes" id="UP001164761">
    <property type="component" value="Plasmid unnamed1"/>
</dbReference>
<evidence type="ECO:0000256" key="6">
    <source>
        <dbReference type="RuleBase" id="RU000716"/>
    </source>
</evidence>
<keyword evidence="4 6" id="KW-0238">DNA-binding</keyword>
<dbReference type="SUPFAM" id="SSF88659">
    <property type="entry name" value="Sigma3 and sigma4 domains of RNA polymerase sigma factors"/>
    <property type="match status" value="1"/>
</dbReference>
<reference evidence="9" key="1">
    <citation type="submission" date="2022-08" db="EMBL/GenBank/DDBJ databases">
        <title>Alicyclobacillus fastidiosus DSM 17978, complete genome.</title>
        <authorList>
            <person name="Wang Q."/>
            <person name="Cai R."/>
            <person name="Wang Z."/>
        </authorList>
    </citation>
    <scope>NUCLEOTIDE SEQUENCE</scope>
    <source>
        <strain evidence="9">DSM 17978</strain>
        <plasmid evidence="9">unnamed1</plasmid>
    </source>
</reference>
<dbReference type="Gene3D" id="1.10.1740.10">
    <property type="match status" value="1"/>
</dbReference>
<dbReference type="Pfam" id="PF08281">
    <property type="entry name" value="Sigma70_r4_2"/>
    <property type="match status" value="1"/>
</dbReference>
<protein>
    <recommendedName>
        <fullName evidence="6">RNA polymerase sigma factor</fullName>
    </recommendedName>
</protein>
<keyword evidence="5 6" id="KW-0804">Transcription</keyword>
<dbReference type="SUPFAM" id="SSF88946">
    <property type="entry name" value="Sigma2 domain of RNA polymerase sigma factors"/>
    <property type="match status" value="1"/>
</dbReference>
<evidence type="ECO:0000256" key="3">
    <source>
        <dbReference type="ARBA" id="ARBA00023082"/>
    </source>
</evidence>
<dbReference type="InterPro" id="IPR013249">
    <property type="entry name" value="RNA_pol_sigma70_r4_t2"/>
</dbReference>
<name>A0ABY6ZRP7_9BACL</name>
<gene>
    <name evidence="9" type="ORF">NZD89_28345</name>
</gene>
<evidence type="ECO:0000256" key="5">
    <source>
        <dbReference type="ARBA" id="ARBA00023163"/>
    </source>
</evidence>
<feature type="domain" description="RNA polymerase sigma factor 70 region 4 type 2" evidence="8">
    <location>
        <begin position="107"/>
        <end position="156"/>
    </location>
</feature>
<keyword evidence="9" id="KW-0614">Plasmid</keyword>
<dbReference type="CDD" id="cd06171">
    <property type="entry name" value="Sigma70_r4"/>
    <property type="match status" value="1"/>
</dbReference>
<dbReference type="Pfam" id="PF04542">
    <property type="entry name" value="Sigma70_r2"/>
    <property type="match status" value="1"/>
</dbReference>
<geneLocation type="plasmid" evidence="9 10">
    <name>unnamed1</name>
</geneLocation>
<dbReference type="InterPro" id="IPR007627">
    <property type="entry name" value="RNA_pol_sigma70_r2"/>
</dbReference>
<dbReference type="InterPro" id="IPR039425">
    <property type="entry name" value="RNA_pol_sigma-70-like"/>
</dbReference>
<dbReference type="NCBIfam" id="TIGR02937">
    <property type="entry name" value="sigma70-ECF"/>
    <property type="match status" value="1"/>
</dbReference>
<dbReference type="RefSeq" id="WP_268008648.1">
    <property type="nucleotide sequence ID" value="NZ_CP104068.1"/>
</dbReference>